<name>A0A6V8LU06_9ACTN</name>
<comment type="caution">
    <text evidence="1">The sequence shown here is derived from an EMBL/GenBank/DDBJ whole genome shotgun (WGS) entry which is preliminary data.</text>
</comment>
<dbReference type="PANTHER" id="PTHR39338:SF6">
    <property type="entry name" value="BLL5662 PROTEIN"/>
    <property type="match status" value="1"/>
</dbReference>
<organism evidence="1 2">
    <name type="scientific">Phytohabitans rumicis</name>
    <dbReference type="NCBI Taxonomy" id="1076125"/>
    <lineage>
        <taxon>Bacteria</taxon>
        <taxon>Bacillati</taxon>
        <taxon>Actinomycetota</taxon>
        <taxon>Actinomycetes</taxon>
        <taxon>Micromonosporales</taxon>
        <taxon>Micromonosporaceae</taxon>
    </lineage>
</organism>
<gene>
    <name evidence="1" type="ORF">Prum_098870</name>
</gene>
<evidence type="ECO:0000313" key="1">
    <source>
        <dbReference type="EMBL" id="GFJ96245.1"/>
    </source>
</evidence>
<dbReference type="SUPFAM" id="SSF53300">
    <property type="entry name" value="vWA-like"/>
    <property type="match status" value="1"/>
</dbReference>
<dbReference type="InterPro" id="IPR008912">
    <property type="entry name" value="Uncharacterised_CoxE"/>
</dbReference>
<proteinExistence type="predicted"/>
<sequence length="363" mass="38499">MTGGDLAAELTGFANALRAAGLKADLARLGLAARALLQLGPRGRAGIYWATRLAFCSRRDDLPVFDAVFGAWFGEPVPLVAVQVPGEGAAPPPAGGAPVPGTATAADEPTPVGTAGWAERDLTELAPAERAEANAWIAALRPRPGTRRAVRQVPGGRHRVDLGRTARAMLRTCGEPARLRYRRRTRRPRRLVLLIDVSLSVAAYADPLLRFAHAAVRTGPATTEVFTVGTGLVPITAALRTPDPEAALGGVLALRPRGGGTRLGAGLADLLRPGDRRRAVRSAVVVIASDGWDHGGQPAVLIRRVARLSRLAYRLVWVNPLAGRHGHVDAAPVLRHGRRDIHEVVPGHSYAALRSLAELVSRR</sequence>
<dbReference type="Gene3D" id="3.40.50.410">
    <property type="entry name" value="von Willebrand factor, type A domain"/>
    <property type="match status" value="1"/>
</dbReference>
<protein>
    <submittedName>
        <fullName evidence="1">VWA domain-containing protein</fullName>
    </submittedName>
</protein>
<reference evidence="1 2" key="1">
    <citation type="submission" date="2020-03" db="EMBL/GenBank/DDBJ databases">
        <title>Whole genome shotgun sequence of Phytohabitans rumicis NBRC 108638.</title>
        <authorList>
            <person name="Komaki H."/>
            <person name="Tamura T."/>
        </authorList>
    </citation>
    <scope>NUCLEOTIDE SEQUENCE [LARGE SCALE GENOMIC DNA]</scope>
    <source>
        <strain evidence="1 2">NBRC 108638</strain>
    </source>
</reference>
<dbReference type="Proteomes" id="UP000482960">
    <property type="component" value="Unassembled WGS sequence"/>
</dbReference>
<dbReference type="AlphaFoldDB" id="A0A6V8LU06"/>
<dbReference type="RefSeq" id="WP_173085811.1">
    <property type="nucleotide sequence ID" value="NZ_BAABJB010000071.1"/>
</dbReference>
<evidence type="ECO:0000313" key="2">
    <source>
        <dbReference type="Proteomes" id="UP000482960"/>
    </source>
</evidence>
<reference evidence="1 2" key="2">
    <citation type="submission" date="2020-03" db="EMBL/GenBank/DDBJ databases">
        <authorList>
            <person name="Ichikawa N."/>
            <person name="Kimura A."/>
            <person name="Kitahashi Y."/>
            <person name="Uohara A."/>
        </authorList>
    </citation>
    <scope>NUCLEOTIDE SEQUENCE [LARGE SCALE GENOMIC DNA]</scope>
    <source>
        <strain evidence="1 2">NBRC 108638</strain>
    </source>
</reference>
<dbReference type="PANTHER" id="PTHR39338">
    <property type="entry name" value="BLL5662 PROTEIN-RELATED"/>
    <property type="match status" value="1"/>
</dbReference>
<dbReference type="Pfam" id="PF05762">
    <property type="entry name" value="VWA_CoxE"/>
    <property type="match status" value="1"/>
</dbReference>
<keyword evidence="2" id="KW-1185">Reference proteome</keyword>
<dbReference type="InterPro" id="IPR036465">
    <property type="entry name" value="vWFA_dom_sf"/>
</dbReference>
<accession>A0A6V8LU06</accession>
<dbReference type="EMBL" id="BLPG01000002">
    <property type="protein sequence ID" value="GFJ96245.1"/>
    <property type="molecule type" value="Genomic_DNA"/>
</dbReference>